<dbReference type="InParanoid" id="A0A401GVK3"/>
<keyword evidence="2" id="KW-1185">Reference proteome</keyword>
<comment type="caution">
    <text evidence="1">The sequence shown here is derived from an EMBL/GenBank/DDBJ whole genome shotgun (WGS) entry which is preliminary data.</text>
</comment>
<dbReference type="EMBL" id="BFAD01000009">
    <property type="protein sequence ID" value="GBE86220.1"/>
    <property type="molecule type" value="Genomic_DNA"/>
</dbReference>
<accession>A0A401GVK3</accession>
<gene>
    <name evidence="1" type="ORF">SCP_0900990</name>
</gene>
<protein>
    <submittedName>
        <fullName evidence="1">Uncharacterized protein</fullName>
    </submittedName>
</protein>
<evidence type="ECO:0000313" key="2">
    <source>
        <dbReference type="Proteomes" id="UP000287166"/>
    </source>
</evidence>
<dbReference type="AlphaFoldDB" id="A0A401GVK3"/>
<organism evidence="1 2">
    <name type="scientific">Sparassis crispa</name>
    <dbReference type="NCBI Taxonomy" id="139825"/>
    <lineage>
        <taxon>Eukaryota</taxon>
        <taxon>Fungi</taxon>
        <taxon>Dikarya</taxon>
        <taxon>Basidiomycota</taxon>
        <taxon>Agaricomycotina</taxon>
        <taxon>Agaricomycetes</taxon>
        <taxon>Polyporales</taxon>
        <taxon>Sparassidaceae</taxon>
        <taxon>Sparassis</taxon>
    </lineage>
</organism>
<evidence type="ECO:0000313" key="1">
    <source>
        <dbReference type="EMBL" id="GBE86220.1"/>
    </source>
</evidence>
<sequence length="216" mass="24362">MRPIRTFCEPEAMTSFYAELFDLASLDEEGSGAPTCGTCWLVSLSIGENHSHEYPSDYWWPDSPMVESNLLLHSMANDYDSAYHAIVPTPSPEEVDPDTKPKAPAKHEALAEEVFYHTDYFLKSDQDCSVLPIYTPSEPRTIEDCRRRARCARSSRQATTKLRRYSTCQTTSLGICGAPIQQCFEVPSTSTVRLCSWPTTSDTGKDRRLRTIFIVC</sequence>
<name>A0A401GVK3_9APHY</name>
<reference evidence="1 2" key="1">
    <citation type="journal article" date="2018" name="Sci. Rep.">
        <title>Genome sequence of the cauliflower mushroom Sparassis crispa (Hanabiratake) and its association with beneficial usage.</title>
        <authorList>
            <person name="Kiyama R."/>
            <person name="Furutani Y."/>
            <person name="Kawaguchi K."/>
            <person name="Nakanishi T."/>
        </authorList>
    </citation>
    <scope>NUCLEOTIDE SEQUENCE [LARGE SCALE GENOMIC DNA]</scope>
</reference>
<dbReference type="RefSeq" id="XP_027617133.1">
    <property type="nucleotide sequence ID" value="XM_027761332.1"/>
</dbReference>
<proteinExistence type="predicted"/>
<dbReference type="Proteomes" id="UP000287166">
    <property type="component" value="Unassembled WGS sequence"/>
</dbReference>
<dbReference type="GeneID" id="38783137"/>